<evidence type="ECO:0000256" key="2">
    <source>
        <dbReference type="ARBA" id="ARBA00005979"/>
    </source>
</evidence>
<organism evidence="5 6">
    <name type="scientific">Puia dinghuensis</name>
    <dbReference type="NCBI Taxonomy" id="1792502"/>
    <lineage>
        <taxon>Bacteria</taxon>
        <taxon>Pseudomonadati</taxon>
        <taxon>Bacteroidota</taxon>
        <taxon>Chitinophagia</taxon>
        <taxon>Chitinophagales</taxon>
        <taxon>Chitinophagaceae</taxon>
        <taxon>Puia</taxon>
    </lineage>
</organism>
<evidence type="ECO:0000259" key="4">
    <source>
        <dbReference type="Pfam" id="PF00724"/>
    </source>
</evidence>
<comment type="caution">
    <text evidence="5">The sequence shown here is derived from an EMBL/GenBank/DDBJ whole genome shotgun (WGS) entry which is preliminary data.</text>
</comment>
<evidence type="ECO:0000313" key="5">
    <source>
        <dbReference type="EMBL" id="GGA97721.1"/>
    </source>
</evidence>
<comment type="cofactor">
    <cofactor evidence="1">
        <name>FMN</name>
        <dbReference type="ChEBI" id="CHEBI:58210"/>
    </cofactor>
</comment>
<feature type="domain" description="NADH:flavin oxidoreductase/NADH oxidase N-terminal" evidence="4">
    <location>
        <begin position="3"/>
        <end position="330"/>
    </location>
</feature>
<dbReference type="FunFam" id="3.20.20.70:FF:000059">
    <property type="entry name" value="N-ethylmaleimide reductase, FMN-linked"/>
    <property type="match status" value="1"/>
</dbReference>
<dbReference type="CDD" id="cd02933">
    <property type="entry name" value="OYE_like_FMN"/>
    <property type="match status" value="1"/>
</dbReference>
<dbReference type="PANTHER" id="PTHR22893:SF91">
    <property type="entry name" value="NADPH DEHYDROGENASE 2-RELATED"/>
    <property type="match status" value="1"/>
</dbReference>
<dbReference type="InterPro" id="IPR013785">
    <property type="entry name" value="Aldolase_TIM"/>
</dbReference>
<comment type="similarity">
    <text evidence="2">Belongs to the NADH:flavin oxidoreductase/NADH oxidase family.</text>
</comment>
<reference evidence="5" key="2">
    <citation type="submission" date="2020-09" db="EMBL/GenBank/DDBJ databases">
        <authorList>
            <person name="Sun Q."/>
            <person name="Zhou Y."/>
        </authorList>
    </citation>
    <scope>NUCLEOTIDE SEQUENCE</scope>
    <source>
        <strain evidence="5">CGMCC 1.15448</strain>
    </source>
</reference>
<keyword evidence="6" id="KW-1185">Reference proteome</keyword>
<dbReference type="GO" id="GO:0010181">
    <property type="term" value="F:FMN binding"/>
    <property type="evidence" value="ECO:0007669"/>
    <property type="project" value="InterPro"/>
</dbReference>
<dbReference type="InterPro" id="IPR045247">
    <property type="entry name" value="Oye-like"/>
</dbReference>
<evidence type="ECO:0000256" key="3">
    <source>
        <dbReference type="ARBA" id="ARBA00023002"/>
    </source>
</evidence>
<dbReference type="AlphaFoldDB" id="A0A8J2XST9"/>
<accession>A0A8J2XST9</accession>
<name>A0A8J2XST9_9BACT</name>
<dbReference type="Pfam" id="PF00724">
    <property type="entry name" value="Oxidored_FMN"/>
    <property type="match status" value="1"/>
</dbReference>
<keyword evidence="3" id="KW-0560">Oxidoreductase</keyword>
<evidence type="ECO:0000313" key="6">
    <source>
        <dbReference type="Proteomes" id="UP000607559"/>
    </source>
</evidence>
<sequence>MKKLLAPYNCKSLQLKNHIVMAPMTRSRAIGNVPNALMAEYYGQRSGAGLIVTEGTAPAPEALGYARMPGIFSHAQIEGWKPVTAEVHRAGAKFFLQLMHPGRIGHVANLPEGVRLAGASALPAKGQIYTDALGAQDYSTPDTLTIEGVQKVIGSFVSGARNAIAAGFDGVEVHGANGYLIEQFLNPNVNDRTDQFGGSMENRARFALEVVKHVSGEIGRDKVGIRFSPNSTLGDLQPYDPEVTMDTYRYLARQLKAIGIAYMHVAISQETPAAMLDAIRREFKGTLIHCNGFTPETAEIELQKGKADLIAFGRNFLANPDFVERISADASLNEVDYTTLYSPGEKGYVDYPKMTKMVRK</sequence>
<protein>
    <submittedName>
        <fullName evidence="5">Alkene reductase</fullName>
    </submittedName>
</protein>
<dbReference type="Proteomes" id="UP000607559">
    <property type="component" value="Unassembled WGS sequence"/>
</dbReference>
<proteinExistence type="inferred from homology"/>
<dbReference type="PANTHER" id="PTHR22893">
    <property type="entry name" value="NADH OXIDOREDUCTASE-RELATED"/>
    <property type="match status" value="1"/>
</dbReference>
<dbReference type="GO" id="GO:0005829">
    <property type="term" value="C:cytosol"/>
    <property type="evidence" value="ECO:0007669"/>
    <property type="project" value="UniProtKB-ARBA"/>
</dbReference>
<dbReference type="SUPFAM" id="SSF51395">
    <property type="entry name" value="FMN-linked oxidoreductases"/>
    <property type="match status" value="1"/>
</dbReference>
<evidence type="ECO:0000256" key="1">
    <source>
        <dbReference type="ARBA" id="ARBA00001917"/>
    </source>
</evidence>
<gene>
    <name evidence="5" type="ORF">GCM10011511_21330</name>
</gene>
<dbReference type="RefSeq" id="WP_188931317.1">
    <property type="nucleotide sequence ID" value="NZ_BMJC01000002.1"/>
</dbReference>
<reference evidence="5" key="1">
    <citation type="journal article" date="2014" name="Int. J. Syst. Evol. Microbiol.">
        <title>Complete genome sequence of Corynebacterium casei LMG S-19264T (=DSM 44701T), isolated from a smear-ripened cheese.</title>
        <authorList>
            <consortium name="US DOE Joint Genome Institute (JGI-PGF)"/>
            <person name="Walter F."/>
            <person name="Albersmeier A."/>
            <person name="Kalinowski J."/>
            <person name="Ruckert C."/>
        </authorList>
    </citation>
    <scope>NUCLEOTIDE SEQUENCE</scope>
    <source>
        <strain evidence="5">CGMCC 1.15448</strain>
    </source>
</reference>
<dbReference type="EMBL" id="BMJC01000002">
    <property type="protein sequence ID" value="GGA97721.1"/>
    <property type="molecule type" value="Genomic_DNA"/>
</dbReference>
<dbReference type="InterPro" id="IPR001155">
    <property type="entry name" value="OxRdtase_FMN_N"/>
</dbReference>
<dbReference type="GO" id="GO:0016628">
    <property type="term" value="F:oxidoreductase activity, acting on the CH-CH group of donors, NAD or NADP as acceptor"/>
    <property type="evidence" value="ECO:0007669"/>
    <property type="project" value="UniProtKB-ARBA"/>
</dbReference>
<dbReference type="Gene3D" id="3.20.20.70">
    <property type="entry name" value="Aldolase class I"/>
    <property type="match status" value="1"/>
</dbReference>